<dbReference type="EMBL" id="LUCH01000178">
    <property type="protein sequence ID" value="KAF5405871.1"/>
    <property type="molecule type" value="Genomic_DNA"/>
</dbReference>
<keyword evidence="2 3" id="KW-1015">Disulfide bond</keyword>
<organism evidence="5 6">
    <name type="scientific">Paragonimus heterotremus</name>
    <dbReference type="NCBI Taxonomy" id="100268"/>
    <lineage>
        <taxon>Eukaryota</taxon>
        <taxon>Metazoa</taxon>
        <taxon>Spiralia</taxon>
        <taxon>Lophotrochozoa</taxon>
        <taxon>Platyhelminthes</taxon>
        <taxon>Trematoda</taxon>
        <taxon>Digenea</taxon>
        <taxon>Plagiorchiida</taxon>
        <taxon>Troglotremata</taxon>
        <taxon>Troglotrematidae</taxon>
        <taxon>Paragonimus</taxon>
    </lineage>
</organism>
<name>A0A8J4TPJ7_9TREM</name>
<comment type="caution">
    <text evidence="5">The sequence shown here is derived from an EMBL/GenBank/DDBJ whole genome shotgun (WGS) entry which is preliminary data.</text>
</comment>
<proteinExistence type="predicted"/>
<evidence type="ECO:0000256" key="3">
    <source>
        <dbReference type="PROSITE-ProRule" id="PRU00059"/>
    </source>
</evidence>
<dbReference type="AlphaFoldDB" id="A0A8J4TPJ7"/>
<feature type="domain" description="CUB" evidence="4">
    <location>
        <begin position="310"/>
        <end position="424"/>
    </location>
</feature>
<evidence type="ECO:0000259" key="4">
    <source>
        <dbReference type="PROSITE" id="PS01180"/>
    </source>
</evidence>
<dbReference type="CDD" id="cd00041">
    <property type="entry name" value="CUB"/>
    <property type="match status" value="6"/>
</dbReference>
<feature type="disulfide bond" evidence="3">
    <location>
        <begin position="1073"/>
        <end position="1100"/>
    </location>
</feature>
<evidence type="ECO:0000313" key="6">
    <source>
        <dbReference type="Proteomes" id="UP000748531"/>
    </source>
</evidence>
<dbReference type="SUPFAM" id="SSF49854">
    <property type="entry name" value="Spermadhesin, CUB domain"/>
    <property type="match status" value="10"/>
</dbReference>
<dbReference type="PANTHER" id="PTHR24251">
    <property type="entry name" value="OVOCHYMASE-RELATED"/>
    <property type="match status" value="1"/>
</dbReference>
<feature type="domain" description="CUB" evidence="4">
    <location>
        <begin position="868"/>
        <end position="982"/>
    </location>
</feature>
<comment type="caution">
    <text evidence="3">Lacks conserved residue(s) required for the propagation of feature annotation.</text>
</comment>
<dbReference type="PANTHER" id="PTHR24251:SF49">
    <property type="entry name" value="DELETED IN MALIGNANT BRAIN TUMORS 1 PROTEIN"/>
    <property type="match status" value="1"/>
</dbReference>
<keyword evidence="6" id="KW-1185">Reference proteome</keyword>
<feature type="domain" description="CUB" evidence="4">
    <location>
        <begin position="986"/>
        <end position="1061"/>
    </location>
</feature>
<keyword evidence="1" id="KW-0677">Repeat</keyword>
<feature type="disulfide bond" evidence="3">
    <location>
        <begin position="195"/>
        <end position="222"/>
    </location>
</feature>
<sequence>MVQLVPVVLSLGSTVDLHKKLPPPEINLRLCLSPMLRRILMDSLRTIAHLEQKGNYGHTGRLYDYMIVFDGPTCLSAIIGLIDNSRLDTIQSSTNVVSVMFISDDSLEGQGAQVSFTSGKVSPLRSVDWYRVLEGEDCHGKTVLFAKGPSTETETWVKSFQRTVFIIINGAQLNMTYSTLLLRGSSNCKYRPFLCESLNIIVTSASLEIGPQLQSYPAYSFCNWRMDVNPEYRIKLDFTAVSIEPSLTLSTPHDKLIIFDGPSCASSVIAVVSGFSARSVMSSTNQMAAMFISDNSVEMSGFVTQFTADCNRELVGEFGEEFGNSWYTETYPAFSFCNWQITVAPGERIFLEFPSVSIENTQLSDRPYDMVLVFDGPTCASNVIGMLSGTTQVNYTSTDHQLAVMFLTDDSLQDMGFVATYTPVNCGEDLLAENGSFSTMNITRLEVCIWRLTAPADTHISVNIEYAQLRTIYDWYRVLDGNGCLAKTILYERGASARIPGYLKSSGNQITIIVVGGYLNVSFTAASCGGQLSSMTGTFNSENIAPLETCVWIITSTPNARVHLQLDLVNMTSNLDWLRVLDGDSCFAETVLYKRGPFLEPLPSIKSTGNQLTIVTVGGGLTGQYSWDCNREFVGEFTEEFGNSWGSETYPAFAFCNWQISVNPGQRIHLDFPTVNVESTQLFGRFYDTVVVFDGPTCTSNIIGMFSGTTPINFTSSVNQIAVMFFTDDSLQDFGFVASYNTMTCGGQIIAESGNLSTMNITRLELCIWHITVPEDALVTLYINHVHLHSSADWFRVFDGPSCANTPVLMEGGPSNATPIALKSMTNEMVVVTVGGNLNMSYKSGEFSVFQYIQTQHIFSFAQPILECSEHIKFEGKNCFMSPNFPLEYPPYTFCNWRLTGPTGQKILFQLYPFDVELASQKGRFYDSLILFDGPSCASPIVQKFAGSGFMEFVSASNELTAMFITDNSLSYTGFHAQFEGTLTQCGGEMTSNSGMVTTAGIEPYQLCVWRVRVENDKRIILVFESVDVHSPASTRIESRSKYRLKIRVFLCNCYLVQIVDIADSAQQTVTNCSQIFMRQRNGIISSPNYPGGYPAFAFCNWKITVAHDDRILLSLDSVQVS</sequence>
<feature type="domain" description="CUB" evidence="4">
    <location>
        <begin position="745"/>
        <end position="853"/>
    </location>
</feature>
<feature type="domain" description="CUB" evidence="4">
    <location>
        <begin position="1073"/>
        <end position="1122"/>
    </location>
</feature>
<dbReference type="InterPro" id="IPR000859">
    <property type="entry name" value="CUB_dom"/>
</dbReference>
<evidence type="ECO:0000256" key="2">
    <source>
        <dbReference type="ARBA" id="ARBA00023157"/>
    </source>
</evidence>
<feature type="domain" description="CUB" evidence="4">
    <location>
        <begin position="195"/>
        <end position="309"/>
    </location>
</feature>
<evidence type="ECO:0000313" key="5">
    <source>
        <dbReference type="EMBL" id="KAF5405871.1"/>
    </source>
</evidence>
<feature type="disulfide bond" evidence="3">
    <location>
        <begin position="868"/>
        <end position="895"/>
    </location>
</feature>
<feature type="domain" description="CUB" evidence="4">
    <location>
        <begin position="528"/>
        <end position="614"/>
    </location>
</feature>
<feature type="domain" description="CUB" evidence="4">
    <location>
        <begin position="629"/>
        <end position="743"/>
    </location>
</feature>
<dbReference type="Gene3D" id="2.60.120.290">
    <property type="entry name" value="Spermadhesin, CUB domain"/>
    <property type="match status" value="9"/>
</dbReference>
<feature type="disulfide bond" evidence="3">
    <location>
        <begin position="629"/>
        <end position="656"/>
    </location>
</feature>
<dbReference type="Pfam" id="PF00431">
    <property type="entry name" value="CUB"/>
    <property type="match status" value="6"/>
</dbReference>
<protein>
    <recommendedName>
        <fullName evidence="4">CUB domain-containing protein</fullName>
    </recommendedName>
</protein>
<gene>
    <name evidence="5" type="ORF">PHET_00625</name>
</gene>
<dbReference type="SMART" id="SM00042">
    <property type="entry name" value="CUB"/>
    <property type="match status" value="7"/>
</dbReference>
<dbReference type="Proteomes" id="UP000748531">
    <property type="component" value="Unassembled WGS sequence"/>
</dbReference>
<reference evidence="5" key="1">
    <citation type="submission" date="2019-05" db="EMBL/GenBank/DDBJ databases">
        <title>Annotation for the trematode Paragonimus heterotremus.</title>
        <authorList>
            <person name="Choi Y.-J."/>
        </authorList>
    </citation>
    <scope>NUCLEOTIDE SEQUENCE</scope>
    <source>
        <strain evidence="5">LC</strain>
    </source>
</reference>
<evidence type="ECO:0000256" key="1">
    <source>
        <dbReference type="ARBA" id="ARBA00022737"/>
    </source>
</evidence>
<feature type="disulfide bond" evidence="3">
    <location>
        <begin position="310"/>
        <end position="337"/>
    </location>
</feature>
<dbReference type="OrthoDB" id="6162569at2759"/>
<dbReference type="PROSITE" id="PS01180">
    <property type="entry name" value="CUB"/>
    <property type="match status" value="8"/>
</dbReference>
<dbReference type="InterPro" id="IPR035914">
    <property type="entry name" value="Sperma_CUB_dom_sf"/>
</dbReference>
<accession>A0A8J4TPJ7</accession>